<dbReference type="InterPro" id="IPR001054">
    <property type="entry name" value="A/G_cyclase"/>
</dbReference>
<dbReference type="PROSITE" id="PS50125">
    <property type="entry name" value="GUANYLATE_CYCLASE_2"/>
    <property type="match status" value="1"/>
</dbReference>
<comment type="caution">
    <text evidence="2">The sequence shown here is derived from an EMBL/GenBank/DDBJ whole genome shotgun (WGS) entry which is preliminary data.</text>
</comment>
<protein>
    <recommendedName>
        <fullName evidence="1">Guanylate cyclase domain-containing protein</fullName>
    </recommendedName>
</protein>
<dbReference type="EMBL" id="JACOIJ010000039">
    <property type="protein sequence ID" value="MBD1430803.1"/>
    <property type="molecule type" value="Genomic_DNA"/>
</dbReference>
<dbReference type="RefSeq" id="WP_190302836.1">
    <property type="nucleotide sequence ID" value="NZ_JACOIJ010000039.1"/>
</dbReference>
<evidence type="ECO:0000313" key="3">
    <source>
        <dbReference type="Proteomes" id="UP000651271"/>
    </source>
</evidence>
<keyword evidence="3" id="KW-1185">Reference proteome</keyword>
<evidence type="ECO:0000313" key="2">
    <source>
        <dbReference type="EMBL" id="MBD1430803.1"/>
    </source>
</evidence>
<evidence type="ECO:0000259" key="1">
    <source>
        <dbReference type="PROSITE" id="PS50125"/>
    </source>
</evidence>
<name>A0ABR7YHL5_9SPHI</name>
<accession>A0ABR7YHL5</accession>
<sequence>MKGKHDNFRGPAIIAFIDILGFSNLVKSNWNKEINDPVNKLLGIRNNIEKVTDNPLSSLLVQETKKKLIEGGVKVITISDSFILLFGLEKTANQIRYLDFVNGFSSILEGLKTIWQDSIEAGFTIRGAITVNEIYWDEKFNIIGPGLIEAYSIESKIAITSRIFVSSTLQKMLHKLLSNLNSDDFTKSVTKKMLKDADGQIIIHPKPLLSNIENLETKILKMASDAKNGGIQLKYISLLANIDSKNQLELSDLNTK</sequence>
<gene>
    <name evidence="2" type="ORF">H8B04_14765</name>
</gene>
<dbReference type="Proteomes" id="UP000651271">
    <property type="component" value="Unassembled WGS sequence"/>
</dbReference>
<organism evidence="2 3">
    <name type="scientific">Sphingobacterium litopenaei</name>
    <dbReference type="NCBI Taxonomy" id="2763500"/>
    <lineage>
        <taxon>Bacteria</taxon>
        <taxon>Pseudomonadati</taxon>
        <taxon>Bacteroidota</taxon>
        <taxon>Sphingobacteriia</taxon>
        <taxon>Sphingobacteriales</taxon>
        <taxon>Sphingobacteriaceae</taxon>
        <taxon>Sphingobacterium</taxon>
    </lineage>
</organism>
<proteinExistence type="predicted"/>
<feature type="domain" description="Guanylate cyclase" evidence="1">
    <location>
        <begin position="13"/>
        <end position="154"/>
    </location>
</feature>
<reference evidence="2 3" key="1">
    <citation type="submission" date="2020-08" db="EMBL/GenBank/DDBJ databases">
        <title>Sphingobacterium sp. DN04309 isolated from aquaculture water.</title>
        <authorList>
            <person name="Zhang M."/>
        </authorList>
    </citation>
    <scope>NUCLEOTIDE SEQUENCE [LARGE SCALE GENOMIC DNA]</scope>
    <source>
        <strain evidence="2 3">DN04309</strain>
    </source>
</reference>